<sequence>MNITAYTVEKINDAFGILTGDRFEFMLELAKDEEDELFEDGDVSIKALYKVEDGEEQLMKYDLIKSSDGQVLDFELEDEEIESIKAFCSDHWQEAQEEA</sequence>
<keyword evidence="2" id="KW-1185">Reference proteome</keyword>
<protein>
    <recommendedName>
        <fullName evidence="3">Pullulanase</fullName>
    </recommendedName>
</protein>
<dbReference type="Proteomes" id="UP000031449">
    <property type="component" value="Chromosome"/>
</dbReference>
<dbReference type="InterPro" id="IPR045424">
    <property type="entry name" value="DUF6509"/>
</dbReference>
<gene>
    <name evidence="1" type="ORF">JMA_11840</name>
</gene>
<dbReference type="Pfam" id="PF20119">
    <property type="entry name" value="DUF6509"/>
    <property type="match status" value="1"/>
</dbReference>
<evidence type="ECO:0008006" key="3">
    <source>
        <dbReference type="Google" id="ProtNLM"/>
    </source>
</evidence>
<dbReference type="OrthoDB" id="2736409at2"/>
<dbReference type="AlphaFoldDB" id="A0A0B5AKG5"/>
<organism evidence="1 2">
    <name type="scientific">Jeotgalibacillus malaysiensis</name>
    <dbReference type="NCBI Taxonomy" id="1508404"/>
    <lineage>
        <taxon>Bacteria</taxon>
        <taxon>Bacillati</taxon>
        <taxon>Bacillota</taxon>
        <taxon>Bacilli</taxon>
        <taxon>Bacillales</taxon>
        <taxon>Caryophanaceae</taxon>
        <taxon>Jeotgalibacillus</taxon>
    </lineage>
</organism>
<evidence type="ECO:0000313" key="1">
    <source>
        <dbReference type="EMBL" id="AJD90501.1"/>
    </source>
</evidence>
<reference evidence="1 2" key="1">
    <citation type="submission" date="2014-08" db="EMBL/GenBank/DDBJ databases">
        <title>Complete genome of a marine bacteria Jeotgalibacillus malaysiensis.</title>
        <authorList>
            <person name="Yaakop A.S."/>
            <person name="Chan K.-G."/>
            <person name="Goh K.M."/>
        </authorList>
    </citation>
    <scope>NUCLEOTIDE SEQUENCE [LARGE SCALE GENOMIC DNA]</scope>
    <source>
        <strain evidence="1 2">D5</strain>
    </source>
</reference>
<dbReference type="BioCyc" id="JESP1508404:G14D9-10419-MONOMER"/>
<dbReference type="HOGENOM" id="CLU_2331137_0_0_9"/>
<dbReference type="KEGG" id="jeo:JMA_11840"/>
<evidence type="ECO:0000313" key="2">
    <source>
        <dbReference type="Proteomes" id="UP000031449"/>
    </source>
</evidence>
<dbReference type="EMBL" id="CP009416">
    <property type="protein sequence ID" value="AJD90501.1"/>
    <property type="molecule type" value="Genomic_DNA"/>
</dbReference>
<proteinExistence type="predicted"/>
<name>A0A0B5AKG5_9BACL</name>
<accession>A0A0B5AKG5</accession>